<accession>X7ZE79</accession>
<feature type="region of interest" description="Disordered" evidence="1">
    <location>
        <begin position="32"/>
        <end position="72"/>
    </location>
</feature>
<dbReference type="EMBL" id="JAOA01000005">
    <property type="protein sequence ID" value="EUA16885.1"/>
    <property type="molecule type" value="Genomic_DNA"/>
</dbReference>
<dbReference type="PATRIC" id="fig|1299326.3.peg.3784"/>
<sequence length="191" mass="18654">MAGTPTGAQTMSPAPQAPLGMFARISPAGVVAAPAAAPPAGEGPASAQLSEALQSRAGALTPPGSGLGPGVVSGYPGAGLTSYIRPTGDGFKPSAVQRPGSGTPAGMLTAAALRSPVATAPSSTATVQPLAYVHPQLPRPSGPSSPSPLLGPGGTAHTLNSPPPPQPATPRRRPPTGCTARRPAGVLHRKR</sequence>
<feature type="region of interest" description="Disordered" evidence="1">
    <location>
        <begin position="116"/>
        <end position="191"/>
    </location>
</feature>
<feature type="compositionally biased region" description="Pro residues" evidence="1">
    <location>
        <begin position="137"/>
        <end position="146"/>
    </location>
</feature>
<evidence type="ECO:0000313" key="3">
    <source>
        <dbReference type="Proteomes" id="UP000020561"/>
    </source>
</evidence>
<proteinExistence type="predicted"/>
<reference evidence="2 3" key="1">
    <citation type="submission" date="2013-12" db="EMBL/GenBank/DDBJ databases">
        <authorList>
            <person name="Brown-Elliot B."/>
            <person name="Wallace R."/>
            <person name="Lenaerts A."/>
            <person name="Ordway D."/>
            <person name="DeGroote M.A."/>
            <person name="Parker T."/>
            <person name="Sizemore C."/>
            <person name="Tallon L.J."/>
            <person name="Sadzewicz L.K."/>
            <person name="Sengamalay N."/>
            <person name="Fraser C.M."/>
            <person name="Hine E."/>
            <person name="Shefchek K.A."/>
            <person name="Das S.P."/>
            <person name="Tettelin H."/>
        </authorList>
    </citation>
    <scope>NUCLEOTIDE SEQUENCE [LARGE SCALE GENOMIC DNA]</scope>
    <source>
        <strain evidence="2 3">662</strain>
    </source>
</reference>
<protein>
    <submittedName>
        <fullName evidence="2">Uncharacterized protein</fullName>
    </submittedName>
</protein>
<dbReference type="Proteomes" id="UP000020561">
    <property type="component" value="Unassembled WGS sequence"/>
</dbReference>
<feature type="compositionally biased region" description="Low complexity" evidence="1">
    <location>
        <begin position="32"/>
        <end position="47"/>
    </location>
</feature>
<name>X7ZE79_MYCKA</name>
<evidence type="ECO:0000313" key="2">
    <source>
        <dbReference type="EMBL" id="EUA16885.1"/>
    </source>
</evidence>
<feature type="compositionally biased region" description="Low complexity" evidence="1">
    <location>
        <begin position="175"/>
        <end position="184"/>
    </location>
</feature>
<dbReference type="AlphaFoldDB" id="X7ZE79"/>
<organism evidence="2 3">
    <name type="scientific">Mycobacterium kansasii 662</name>
    <dbReference type="NCBI Taxonomy" id="1299326"/>
    <lineage>
        <taxon>Bacteria</taxon>
        <taxon>Bacillati</taxon>
        <taxon>Actinomycetota</taxon>
        <taxon>Actinomycetes</taxon>
        <taxon>Mycobacteriales</taxon>
        <taxon>Mycobacteriaceae</taxon>
        <taxon>Mycobacterium</taxon>
    </lineage>
</organism>
<gene>
    <name evidence="2" type="ORF">I545_3941</name>
</gene>
<comment type="caution">
    <text evidence="2">The sequence shown here is derived from an EMBL/GenBank/DDBJ whole genome shotgun (WGS) entry which is preliminary data.</text>
</comment>
<evidence type="ECO:0000256" key="1">
    <source>
        <dbReference type="SAM" id="MobiDB-lite"/>
    </source>
</evidence>